<gene>
    <name evidence="2" type="ORF">Cri9333_3860</name>
</gene>
<organism evidence="2 3">
    <name type="scientific">Crinalium epipsammum PCC 9333</name>
    <dbReference type="NCBI Taxonomy" id="1173022"/>
    <lineage>
        <taxon>Bacteria</taxon>
        <taxon>Bacillati</taxon>
        <taxon>Cyanobacteriota</taxon>
        <taxon>Cyanophyceae</taxon>
        <taxon>Gomontiellales</taxon>
        <taxon>Gomontiellaceae</taxon>
        <taxon>Crinalium</taxon>
    </lineage>
</organism>
<keyword evidence="3" id="KW-1185">Reference proteome</keyword>
<dbReference type="HOGENOM" id="CLU_171052_1_0_3"/>
<dbReference type="Proteomes" id="UP000010472">
    <property type="component" value="Chromosome"/>
</dbReference>
<dbReference type="EMBL" id="CP003620">
    <property type="protein sequence ID" value="AFZ14669.1"/>
    <property type="molecule type" value="Genomic_DNA"/>
</dbReference>
<dbReference type="KEGG" id="cep:Cri9333_3860"/>
<accession>K9W4E6</accession>
<reference evidence="2 3" key="1">
    <citation type="submission" date="2012-06" db="EMBL/GenBank/DDBJ databases">
        <title>Finished chromosome of genome of Crinalium epipsammum PCC 9333.</title>
        <authorList>
            <consortium name="US DOE Joint Genome Institute"/>
            <person name="Gugger M."/>
            <person name="Coursin T."/>
            <person name="Rippka R."/>
            <person name="Tandeau De Marsac N."/>
            <person name="Huntemann M."/>
            <person name="Wei C.-L."/>
            <person name="Han J."/>
            <person name="Detter J.C."/>
            <person name="Han C."/>
            <person name="Tapia R."/>
            <person name="Davenport K."/>
            <person name="Daligault H."/>
            <person name="Erkkila T."/>
            <person name="Gu W."/>
            <person name="Munk A.C.C."/>
            <person name="Teshima H."/>
            <person name="Xu Y."/>
            <person name="Chain P."/>
            <person name="Chen A."/>
            <person name="Krypides N."/>
            <person name="Mavromatis K."/>
            <person name="Markowitz V."/>
            <person name="Szeto E."/>
            <person name="Ivanova N."/>
            <person name="Mikhailova N."/>
            <person name="Ovchinnikova G."/>
            <person name="Pagani I."/>
            <person name="Pati A."/>
            <person name="Goodwin L."/>
            <person name="Peters L."/>
            <person name="Pitluck S."/>
            <person name="Woyke T."/>
            <person name="Kerfeld C."/>
        </authorList>
    </citation>
    <scope>NUCLEOTIDE SEQUENCE [LARGE SCALE GENOMIC DNA]</scope>
    <source>
        <strain evidence="2 3">PCC 9333</strain>
    </source>
</reference>
<evidence type="ECO:0000313" key="3">
    <source>
        <dbReference type="Proteomes" id="UP000010472"/>
    </source>
</evidence>
<dbReference type="RefSeq" id="WP_015204769.1">
    <property type="nucleotide sequence ID" value="NC_019753.1"/>
</dbReference>
<evidence type="ECO:0000313" key="2">
    <source>
        <dbReference type="EMBL" id="AFZ14669.1"/>
    </source>
</evidence>
<dbReference type="OrthoDB" id="515968at2"/>
<dbReference type="PATRIC" id="fig|1173022.3.peg.4160"/>
<dbReference type="STRING" id="1173022.Cri9333_3860"/>
<sequence length="101" mass="11441">MKTLNDSTSACRCCRYFQPEGRRGGVCEQLGVPVRGSWKACSLAMSPFAPSWETLEEMRILEEKIFSLKDDVVSPCSLKESQPQQAEEKSLTPQKQQMLLR</sequence>
<proteinExistence type="predicted"/>
<dbReference type="eggNOG" id="ENOG5032YCP">
    <property type="taxonomic scope" value="Bacteria"/>
</dbReference>
<dbReference type="AlphaFoldDB" id="K9W4E6"/>
<evidence type="ECO:0000256" key="1">
    <source>
        <dbReference type="SAM" id="MobiDB-lite"/>
    </source>
</evidence>
<feature type="region of interest" description="Disordered" evidence="1">
    <location>
        <begin position="79"/>
        <end position="101"/>
    </location>
</feature>
<name>K9W4E6_9CYAN</name>
<protein>
    <submittedName>
        <fullName evidence="2">Uncharacterized protein</fullName>
    </submittedName>
</protein>